<dbReference type="CDD" id="cd04179">
    <property type="entry name" value="DPM_DPG-synthase_like"/>
    <property type="match status" value="1"/>
</dbReference>
<dbReference type="GO" id="GO:0016757">
    <property type="term" value="F:glycosyltransferase activity"/>
    <property type="evidence" value="ECO:0007669"/>
    <property type="project" value="UniProtKB-KW"/>
</dbReference>
<name>A0A2H5XFY5_9BACT</name>
<dbReference type="EMBL" id="BEHT01000051">
    <property type="protein sequence ID" value="GBD00104.1"/>
    <property type="molecule type" value="Genomic_DNA"/>
</dbReference>
<dbReference type="Pfam" id="PF00535">
    <property type="entry name" value="Glycos_transf_2"/>
    <property type="match status" value="1"/>
</dbReference>
<comment type="caution">
    <text evidence="7">The sequence shown here is derived from an EMBL/GenBank/DDBJ whole genome shotgun (WGS) entry which is preliminary data.</text>
</comment>
<evidence type="ECO:0000256" key="5">
    <source>
        <dbReference type="ARBA" id="ARBA00022842"/>
    </source>
</evidence>
<dbReference type="EC" id="2.4.1.266" evidence="7"/>
<evidence type="ECO:0000313" key="7">
    <source>
        <dbReference type="EMBL" id="GBD00104.1"/>
    </source>
</evidence>
<dbReference type="SUPFAM" id="SSF53448">
    <property type="entry name" value="Nucleotide-diphospho-sugar transferases"/>
    <property type="match status" value="1"/>
</dbReference>
<evidence type="ECO:0000259" key="6">
    <source>
        <dbReference type="Pfam" id="PF00535"/>
    </source>
</evidence>
<evidence type="ECO:0000256" key="2">
    <source>
        <dbReference type="ARBA" id="ARBA00006739"/>
    </source>
</evidence>
<feature type="domain" description="Glycosyltransferase 2-like" evidence="6">
    <location>
        <begin position="5"/>
        <end position="126"/>
    </location>
</feature>
<accession>A0A2H5XFY5</accession>
<dbReference type="AlphaFoldDB" id="A0A2H5XFY5"/>
<dbReference type="InterPro" id="IPR029044">
    <property type="entry name" value="Nucleotide-diphossugar_trans"/>
</dbReference>
<dbReference type="Proteomes" id="UP000236173">
    <property type="component" value="Unassembled WGS sequence"/>
</dbReference>
<dbReference type="PANTHER" id="PTHR48090">
    <property type="entry name" value="UNDECAPRENYL-PHOSPHATE 4-DEOXY-4-FORMAMIDO-L-ARABINOSE TRANSFERASE-RELATED"/>
    <property type="match status" value="1"/>
</dbReference>
<protein>
    <submittedName>
        <fullName evidence="7">Glucosyl-3-phosphoglycerate synthase</fullName>
        <ecNumber evidence="7">2.4.1.266</ecNumber>
    </submittedName>
</protein>
<dbReference type="InterPro" id="IPR001173">
    <property type="entry name" value="Glyco_trans_2-like"/>
</dbReference>
<organism evidence="7 8">
    <name type="scientific">Candidatus Fervidibacter japonicus</name>
    <dbReference type="NCBI Taxonomy" id="2035412"/>
    <lineage>
        <taxon>Bacteria</taxon>
        <taxon>Candidatus Fervidibacterota</taxon>
        <taxon>Candidatus Fervidibacter</taxon>
    </lineage>
</organism>
<sequence length="243" mass="26139">MPQLSILIPAHNESDRIGATVTAIRHVAEHSGLTWELIVVDDGSTDGTADIAQAAGATKVVRLRQRRGKGAALRRGLAEATGEIVLLVDADLGDDAASLGALLRPLLDGVADMAIAAPPPDPHGGGFGIVKTFSAWAIRTLTGFQPTAPLSGQRAVRRTVLERITLADGYGVETALTIDTLWAGVRVVEVPIGFRHRALGKSWQGFWHRAKQLRDIVCALLPRLARFTAQILRRKLYRRKGGE</sequence>
<evidence type="ECO:0000256" key="1">
    <source>
        <dbReference type="ARBA" id="ARBA00001946"/>
    </source>
</evidence>
<evidence type="ECO:0000313" key="8">
    <source>
        <dbReference type="Proteomes" id="UP000236173"/>
    </source>
</evidence>
<keyword evidence="4 7" id="KW-0808">Transferase</keyword>
<evidence type="ECO:0000256" key="3">
    <source>
        <dbReference type="ARBA" id="ARBA00022676"/>
    </source>
</evidence>
<keyword evidence="5" id="KW-0460">Magnesium</keyword>
<comment type="similarity">
    <text evidence="2">Belongs to the glycosyltransferase 2 family.</text>
</comment>
<proteinExistence type="inferred from homology"/>
<dbReference type="Gene3D" id="3.90.550.10">
    <property type="entry name" value="Spore Coat Polysaccharide Biosynthesis Protein SpsA, Chain A"/>
    <property type="match status" value="1"/>
</dbReference>
<comment type="cofactor">
    <cofactor evidence="1">
        <name>Mg(2+)</name>
        <dbReference type="ChEBI" id="CHEBI:18420"/>
    </cofactor>
</comment>
<dbReference type="PANTHER" id="PTHR48090:SF10">
    <property type="entry name" value="GLUCOSYL-3-PHOSPHOGLYCERATE SYNTHASE"/>
    <property type="match status" value="1"/>
</dbReference>
<keyword evidence="3 7" id="KW-0328">Glycosyltransferase</keyword>
<reference evidence="8" key="1">
    <citation type="submission" date="2017-09" db="EMBL/GenBank/DDBJ databases">
        <title>Metaegenomics of thermophilic ammonia-oxidizing enrichment culture.</title>
        <authorList>
            <person name="Kato S."/>
            <person name="Suzuki K."/>
        </authorList>
    </citation>
    <scope>NUCLEOTIDE SEQUENCE [LARGE SCALE GENOMIC DNA]</scope>
</reference>
<dbReference type="InterPro" id="IPR050256">
    <property type="entry name" value="Glycosyltransferase_2"/>
</dbReference>
<evidence type="ECO:0000256" key="4">
    <source>
        <dbReference type="ARBA" id="ARBA00022679"/>
    </source>
</evidence>
<gene>
    <name evidence="7" type="primary">gpgS</name>
    <name evidence="7" type="ORF">HRbin17_02640</name>
</gene>